<evidence type="ECO:0000313" key="4">
    <source>
        <dbReference type="EMBL" id="SBT42647.1"/>
    </source>
</evidence>
<dbReference type="EMBL" id="FLRE01000165">
    <property type="protein sequence ID" value="SBT42647.1"/>
    <property type="molecule type" value="Genomic_DNA"/>
</dbReference>
<dbReference type="AlphaFoldDB" id="A0A1A8ZFJ6"/>
<dbReference type="Proteomes" id="UP000078555">
    <property type="component" value="Unassembled WGS sequence"/>
</dbReference>
<evidence type="ECO:0000313" key="6">
    <source>
        <dbReference type="Proteomes" id="UP000078555"/>
    </source>
</evidence>
<keyword evidence="6" id="KW-1185">Reference proteome</keyword>
<keyword evidence="1" id="KW-0175">Coiled coil</keyword>
<reference evidence="5 6" key="1">
    <citation type="submission" date="2016-05" db="EMBL/GenBank/DDBJ databases">
        <authorList>
            <person name="Naeem Raeece"/>
        </authorList>
    </citation>
    <scope>NUCLEOTIDE SEQUENCE [LARGE SCALE GENOMIC DNA]</scope>
</reference>
<feature type="region of interest" description="Disordered" evidence="2">
    <location>
        <begin position="364"/>
        <end position="408"/>
    </location>
</feature>
<feature type="region of interest" description="Disordered" evidence="2">
    <location>
        <begin position="991"/>
        <end position="1012"/>
    </location>
</feature>
<name>A0A1A8ZFJ6_PLAOA</name>
<reference evidence="4" key="2">
    <citation type="submission" date="2016-05" db="EMBL/GenBank/DDBJ databases">
        <authorList>
            <person name="Lavstsen T."/>
            <person name="Jespersen J.S."/>
        </authorList>
    </citation>
    <scope>NUCLEOTIDE SEQUENCE [LARGE SCALE GENOMIC DNA]</scope>
</reference>
<gene>
    <name evidence="3" type="ORF">POVWA1_045660</name>
    <name evidence="4" type="ORF">POVWA2_044230</name>
</gene>
<feature type="coiled-coil region" evidence="1">
    <location>
        <begin position="14"/>
        <end position="80"/>
    </location>
</feature>
<evidence type="ECO:0000256" key="2">
    <source>
        <dbReference type="SAM" id="MobiDB-lite"/>
    </source>
</evidence>
<proteinExistence type="predicted"/>
<evidence type="ECO:0000313" key="5">
    <source>
        <dbReference type="Proteomes" id="UP000078550"/>
    </source>
</evidence>
<evidence type="ECO:0000256" key="1">
    <source>
        <dbReference type="SAM" id="Coils"/>
    </source>
</evidence>
<dbReference type="Proteomes" id="UP000078550">
    <property type="component" value="Unassembled WGS sequence"/>
</dbReference>
<accession>A0A1A8ZFJ6</accession>
<feature type="region of interest" description="Disordered" evidence="2">
    <location>
        <begin position="778"/>
        <end position="804"/>
    </location>
</feature>
<dbReference type="EMBL" id="FLRD01000123">
    <property type="protein sequence ID" value="SBT42323.1"/>
    <property type="molecule type" value="Genomic_DNA"/>
</dbReference>
<organism evidence="4 5">
    <name type="scientific">Plasmodium ovale wallikeri</name>
    <dbReference type="NCBI Taxonomy" id="864142"/>
    <lineage>
        <taxon>Eukaryota</taxon>
        <taxon>Sar</taxon>
        <taxon>Alveolata</taxon>
        <taxon>Apicomplexa</taxon>
        <taxon>Aconoidasida</taxon>
        <taxon>Haemosporida</taxon>
        <taxon>Plasmodiidae</taxon>
        <taxon>Plasmodium</taxon>
        <taxon>Plasmodium (Plasmodium)</taxon>
    </lineage>
</organism>
<protein>
    <submittedName>
        <fullName evidence="4">Uncharacterized protein</fullName>
    </submittedName>
</protein>
<sequence length="1206" mass="142679">MKVDPHDVFRNYNHGEAIKQIDSLTNEIAKKEDSIKEFLKEKSSHVIGNTIKIKNVYGRVERIKNNLENIVRNYHDLVSDIKDTTLVNYKELPYTREFNLFEKSIVKNVWEKKWNSYQFLFKNSFFQGINKEGGRKSDGYHFVIKKKEELSNFDCFYLNNYINNIYFDINKKGSEEDYLYVINKIYTDIYICLNVLNSLLKKDEIKYAYMNIFHNKNSVKYLNCFMKKHKDNFCDILLKLIYSSFYNLSYNINCKIKTIPKCVIVLLLFLKKKNKQINDILKDDLFINILNARINLLNNFIQKKSSSKEKRIITFEKVKTCFKKIIHLVLNSKYILLLLIGVRKEEYRKTGKENTLVLADNSHKSTKEFSSNGQDKHHGEKRHHEEEDKGEERCTCSDEGIHSDSTHGKKCNPSDYFSSHEDNPFLRKMKSELFILQDPFQGVENRKVKKNKEFYNFVINNMDEINDILCRDSDQHFMLLCRNYTLFVKHIYEYMIKLLLQYYNQSEGVIDRYNDLFREYENIKLLHSKIKRKIVASENYFNEIVEDVDIHISNYHLNNVCDTIFEIFFFFFFNKFVSVIPFFDNKPMNKWKLLVTKFLRNLFSNLSQSHEKLLEVKNHIFYSFLLNSFYFYNEFYSSDVDLVYAHFCEIERGISGGSGKSLQREVEENYHVDKSAFNEKYFHGEFKRAIKEKINPLLISAHKMIMFIESKEIKHDVNPGLLLMGEEQDLTSFRKLFDSFVGILACRSSSSVEEEQVEETSGDTFTSVLATAAITEADEEQGSEMKGLERHSNGSEVEESTTEECKPLQLYSNLRKYKTKRTFNEFLKGYEKTSKRPDQNGPINFERKKELTDDMLEEPNFCFDDLKSIFFHIVYKIVKIALKSFCLDYFDNLEKQLYFYLNMLINDDVENVICEKMNCHLVNIFSFSNIFILYVEKVMNTDMHRDILIFIVKSVLFKKVLQIYRKFVGWVREVHEESGLGVSIHRNRGKEEGLGGGKDCAEDGDKNGRKDSRRNVERMNLLNKKVTELYNIVLLDLTFCEKILDKNVIVNKSFYENLIWRYKSNERYYIQACFYFLDAYKETYNVYGEKENKHNIAPISGAEEEDAAVTSHPLRALIDDILVELNKLDNLNSIIFQRHIRLLSQRAIKDSYFLYYLFVQGPALNNLLLNLQKDAEQKDVDVFNYNKVQTIKGNFIEDKLFGFFFF</sequence>
<feature type="compositionally biased region" description="Basic and acidic residues" evidence="2">
    <location>
        <begin position="374"/>
        <end position="407"/>
    </location>
</feature>
<evidence type="ECO:0000313" key="3">
    <source>
        <dbReference type="EMBL" id="SBT42323.1"/>
    </source>
</evidence>